<dbReference type="Gene3D" id="1.10.10.10">
    <property type="entry name" value="Winged helix-like DNA-binding domain superfamily/Winged helix DNA-binding domain"/>
    <property type="match status" value="1"/>
</dbReference>
<dbReference type="AlphaFoldDB" id="A0A4V1BIS0"/>
<evidence type="ECO:0000256" key="1">
    <source>
        <dbReference type="SAM" id="MobiDB-lite"/>
    </source>
</evidence>
<dbReference type="SUPFAM" id="SSF46785">
    <property type="entry name" value="Winged helix' DNA-binding domain"/>
    <property type="match status" value="1"/>
</dbReference>
<evidence type="ECO:0000313" key="3">
    <source>
        <dbReference type="Proteomes" id="UP000296374"/>
    </source>
</evidence>
<dbReference type="RefSeq" id="WP_135312058.1">
    <property type="nucleotide sequence ID" value="NZ_CP038439.1"/>
</dbReference>
<accession>A0A4V1BIS0</accession>
<gene>
    <name evidence="2" type="ORF">E4191_02780</name>
</gene>
<reference evidence="3" key="1">
    <citation type="submission" date="2019-03" db="EMBL/GenBank/DDBJ databases">
        <authorList>
            <person name="Li J."/>
        </authorList>
    </citation>
    <scope>NUCLEOTIDE SEQUENCE [LARGE SCALE GENOMIC DNA]</scope>
    <source>
        <strain evidence="3">2251</strain>
    </source>
</reference>
<dbReference type="Proteomes" id="UP000296374">
    <property type="component" value="Chromosome"/>
</dbReference>
<dbReference type="Pfam" id="PF11625">
    <property type="entry name" value="DUF3253"/>
    <property type="match status" value="1"/>
</dbReference>
<name>A0A4V1BIS0_9RHOB</name>
<dbReference type="InterPro" id="IPR021660">
    <property type="entry name" value="DUF3253"/>
</dbReference>
<organism evidence="2 3">
    <name type="scientific">Paracoccus liaowanqingii</name>
    <dbReference type="NCBI Taxonomy" id="2560053"/>
    <lineage>
        <taxon>Bacteria</taxon>
        <taxon>Pseudomonadati</taxon>
        <taxon>Pseudomonadota</taxon>
        <taxon>Alphaproteobacteria</taxon>
        <taxon>Rhodobacterales</taxon>
        <taxon>Paracoccaceae</taxon>
        <taxon>Paracoccus</taxon>
    </lineage>
</organism>
<dbReference type="InterPro" id="IPR036390">
    <property type="entry name" value="WH_DNA-bd_sf"/>
</dbReference>
<proteinExistence type="predicted"/>
<protein>
    <submittedName>
        <fullName evidence="2">DUF3253 domain-containing protein</fullName>
    </submittedName>
</protein>
<dbReference type="EMBL" id="CP038439">
    <property type="protein sequence ID" value="QBX33762.1"/>
    <property type="molecule type" value="Genomic_DNA"/>
</dbReference>
<evidence type="ECO:0000313" key="2">
    <source>
        <dbReference type="EMBL" id="QBX33762.1"/>
    </source>
</evidence>
<sequence length="88" mass="9462">MSDDHLRRAILAQVDRLRPGTTCCPSQIARDLVTDWRSLMTPLRQAALDLAAEGRIRVTQKGRPAGPAPRGSIRLAAPEPGLPPGNEG</sequence>
<feature type="region of interest" description="Disordered" evidence="1">
    <location>
        <begin position="59"/>
        <end position="88"/>
    </location>
</feature>
<dbReference type="KEGG" id="plia:E4191_02780"/>
<dbReference type="InterPro" id="IPR036388">
    <property type="entry name" value="WH-like_DNA-bd_sf"/>
</dbReference>